<dbReference type="Pfam" id="PF12697">
    <property type="entry name" value="Abhydrolase_6"/>
    <property type="match status" value="1"/>
</dbReference>
<gene>
    <name evidence="2" type="ORF">ACFL27_08530</name>
</gene>
<keyword evidence="2" id="KW-0378">Hydrolase</keyword>
<dbReference type="PANTHER" id="PTHR47533:SF4">
    <property type="entry name" value="AB HYDROLASE-1 DOMAIN-CONTAINING PROTEIN"/>
    <property type="match status" value="1"/>
</dbReference>
<dbReference type="PRINTS" id="PR00111">
    <property type="entry name" value="ABHYDROLASE"/>
</dbReference>
<dbReference type="EMBL" id="JBHPBY010000084">
    <property type="protein sequence ID" value="MFC1850222.1"/>
    <property type="molecule type" value="Genomic_DNA"/>
</dbReference>
<feature type="domain" description="AB hydrolase-1" evidence="1">
    <location>
        <begin position="34"/>
        <end position="250"/>
    </location>
</feature>
<dbReference type="Proteomes" id="UP001594351">
    <property type="component" value="Unassembled WGS sequence"/>
</dbReference>
<sequence>MTILAPSDPEPVLLSTAVGQIAITREGPLNGTALLCVHGIPGSRRDFRYLAPYLRQTFQVVRLDMPGFGDSPLNAVDTIEGWALTVNAVAAALDLEHYLILGHSFGGGAVLLTARKWPRNVSGIILLASMGHRMHRGYGGIPPTLYHLLYRLSTIPIIRWLIFLMLRQQYTKRGLRPPDAGEDRVIQRQLRLISSVDFAALGDCAARISELALIIHCDDDHLVERSITEELAAIFPRSIIKHFNSGGHHLQKTLAAEIGSIISTCFAPALP</sequence>
<protein>
    <submittedName>
        <fullName evidence="2">Alpha/beta fold hydrolase</fullName>
    </submittedName>
</protein>
<name>A0ABV6YVJ2_UNCC1</name>
<comment type="caution">
    <text evidence="2">The sequence shown here is derived from an EMBL/GenBank/DDBJ whole genome shotgun (WGS) entry which is preliminary data.</text>
</comment>
<proteinExistence type="predicted"/>
<dbReference type="InterPro" id="IPR000073">
    <property type="entry name" value="AB_hydrolase_1"/>
</dbReference>
<keyword evidence="3" id="KW-1185">Reference proteome</keyword>
<evidence type="ECO:0000313" key="3">
    <source>
        <dbReference type="Proteomes" id="UP001594351"/>
    </source>
</evidence>
<dbReference type="GO" id="GO:0016787">
    <property type="term" value="F:hydrolase activity"/>
    <property type="evidence" value="ECO:0007669"/>
    <property type="project" value="UniProtKB-KW"/>
</dbReference>
<organism evidence="2 3">
    <name type="scientific">candidate division CSSED10-310 bacterium</name>
    <dbReference type="NCBI Taxonomy" id="2855610"/>
    <lineage>
        <taxon>Bacteria</taxon>
        <taxon>Bacteria division CSSED10-310</taxon>
    </lineage>
</organism>
<dbReference type="SUPFAM" id="SSF53474">
    <property type="entry name" value="alpha/beta-Hydrolases"/>
    <property type="match status" value="1"/>
</dbReference>
<dbReference type="InterPro" id="IPR029058">
    <property type="entry name" value="AB_hydrolase_fold"/>
</dbReference>
<accession>A0ABV6YVJ2</accession>
<reference evidence="2 3" key="1">
    <citation type="submission" date="2024-09" db="EMBL/GenBank/DDBJ databases">
        <title>Laminarin stimulates single cell rates of sulfate reduction while oxygen inhibits transcriptomic activity in coastal marine sediment.</title>
        <authorList>
            <person name="Lindsay M."/>
            <person name="Orcutt B."/>
            <person name="Emerson D."/>
            <person name="Stepanauskas R."/>
            <person name="D'Angelo T."/>
        </authorList>
    </citation>
    <scope>NUCLEOTIDE SEQUENCE [LARGE SCALE GENOMIC DNA]</scope>
    <source>
        <strain evidence="2">SAG AM-311-K15</strain>
    </source>
</reference>
<evidence type="ECO:0000259" key="1">
    <source>
        <dbReference type="Pfam" id="PF12697"/>
    </source>
</evidence>
<evidence type="ECO:0000313" key="2">
    <source>
        <dbReference type="EMBL" id="MFC1850222.1"/>
    </source>
</evidence>
<dbReference type="Gene3D" id="3.40.50.1820">
    <property type="entry name" value="alpha/beta hydrolase"/>
    <property type="match status" value="1"/>
</dbReference>
<dbReference type="PANTHER" id="PTHR47533">
    <property type="entry name" value="PROTEIN CBG21859"/>
    <property type="match status" value="1"/>
</dbReference>